<sequence>MNDSDSPTLPPALADERPSVKLVYRELADDGPLTRGEIDERCYFQGGSTGGDALARLTELGVIEMRHNFEDLRRPLYVVCNGDG</sequence>
<dbReference type="Proteomes" id="UP001596099">
    <property type="component" value="Unassembled WGS sequence"/>
</dbReference>
<dbReference type="AlphaFoldDB" id="A0ABD5RHM4"/>
<gene>
    <name evidence="1" type="ORF">ACFPYI_01990</name>
</gene>
<organism evidence="1 2">
    <name type="scientific">Halomarina salina</name>
    <dbReference type="NCBI Taxonomy" id="1872699"/>
    <lineage>
        <taxon>Archaea</taxon>
        <taxon>Methanobacteriati</taxon>
        <taxon>Methanobacteriota</taxon>
        <taxon>Stenosarchaea group</taxon>
        <taxon>Halobacteria</taxon>
        <taxon>Halobacteriales</taxon>
        <taxon>Natronomonadaceae</taxon>
        <taxon>Halomarina</taxon>
    </lineage>
</organism>
<evidence type="ECO:0000313" key="1">
    <source>
        <dbReference type="EMBL" id="MFC5970092.1"/>
    </source>
</evidence>
<reference evidence="1 2" key="1">
    <citation type="journal article" date="2019" name="Int. J. Syst. Evol. Microbiol.">
        <title>The Global Catalogue of Microorganisms (GCM) 10K type strain sequencing project: providing services to taxonomists for standard genome sequencing and annotation.</title>
        <authorList>
            <consortium name="The Broad Institute Genomics Platform"/>
            <consortium name="The Broad Institute Genome Sequencing Center for Infectious Disease"/>
            <person name="Wu L."/>
            <person name="Ma J."/>
        </authorList>
    </citation>
    <scope>NUCLEOTIDE SEQUENCE [LARGE SCALE GENOMIC DNA]</scope>
    <source>
        <strain evidence="1 2">CGMCC 1.12543</strain>
    </source>
</reference>
<keyword evidence="2" id="KW-1185">Reference proteome</keyword>
<protein>
    <submittedName>
        <fullName evidence="1">ArsR family transcriptional regulator</fullName>
    </submittedName>
</protein>
<dbReference type="EMBL" id="JBHSQH010000001">
    <property type="protein sequence ID" value="MFC5970092.1"/>
    <property type="molecule type" value="Genomic_DNA"/>
</dbReference>
<dbReference type="RefSeq" id="WP_247418747.1">
    <property type="nucleotide sequence ID" value="NZ_JALLGW010000002.1"/>
</dbReference>
<proteinExistence type="predicted"/>
<accession>A0ABD5RHM4</accession>
<name>A0ABD5RHM4_9EURY</name>
<evidence type="ECO:0000313" key="2">
    <source>
        <dbReference type="Proteomes" id="UP001596099"/>
    </source>
</evidence>
<comment type="caution">
    <text evidence="1">The sequence shown here is derived from an EMBL/GenBank/DDBJ whole genome shotgun (WGS) entry which is preliminary data.</text>
</comment>